<dbReference type="EMBL" id="JANSUY010000001">
    <property type="protein sequence ID" value="MCR9013460.1"/>
    <property type="molecule type" value="Genomic_DNA"/>
</dbReference>
<feature type="signal peptide" evidence="1">
    <location>
        <begin position="1"/>
        <end position="29"/>
    </location>
</feature>
<dbReference type="PANTHER" id="PTHR43031">
    <property type="entry name" value="FAD-DEPENDENT OXIDOREDUCTASE"/>
    <property type="match status" value="1"/>
</dbReference>
<dbReference type="RefSeq" id="WP_258421363.1">
    <property type="nucleotide sequence ID" value="NZ_JANAEZ010000012.1"/>
</dbReference>
<comment type="caution">
    <text evidence="3">The sequence shown here is derived from an EMBL/GenBank/DDBJ whole genome shotgun (WGS) entry which is preliminary data.</text>
</comment>
<dbReference type="InterPro" id="IPR001763">
    <property type="entry name" value="Rhodanese-like_dom"/>
</dbReference>
<evidence type="ECO:0000256" key="1">
    <source>
        <dbReference type="SAM" id="SignalP"/>
    </source>
</evidence>
<reference evidence="3" key="1">
    <citation type="submission" date="2022-08" db="EMBL/GenBank/DDBJ databases">
        <authorList>
            <person name="Zhang D."/>
        </authorList>
    </citation>
    <scope>NUCLEOTIDE SEQUENCE</scope>
    <source>
        <strain evidence="3">XJ19-11</strain>
    </source>
</reference>
<gene>
    <name evidence="3" type="ORF">NU887_00365</name>
</gene>
<dbReference type="PROSITE" id="PS50206">
    <property type="entry name" value="RHODANESE_3"/>
    <property type="match status" value="1"/>
</dbReference>
<evidence type="ECO:0000313" key="4">
    <source>
        <dbReference type="Proteomes" id="UP001142175"/>
    </source>
</evidence>
<dbReference type="SMART" id="SM00450">
    <property type="entry name" value="RHOD"/>
    <property type="match status" value="1"/>
</dbReference>
<keyword evidence="4" id="KW-1185">Reference proteome</keyword>
<dbReference type="Proteomes" id="UP001142175">
    <property type="component" value="Unassembled WGS sequence"/>
</dbReference>
<dbReference type="CDD" id="cd00158">
    <property type="entry name" value="RHOD"/>
    <property type="match status" value="1"/>
</dbReference>
<dbReference type="Pfam" id="PF00581">
    <property type="entry name" value="Rhodanese"/>
    <property type="match status" value="1"/>
</dbReference>
<sequence>MKNKTTWSKSVWTLMILTLFFSIPKESLAQEGATKLSPAEFDIKAHKGRKAVILDIRTPEETAEGFIEGATFVNWTGGNFEEEVSKLNKKKTYYVYCRSAKRTIPATEKMKELGFTKIYMLEGGLNNWVESGKPVVKPEKQ</sequence>
<feature type="chain" id="PRO_5040932533" evidence="1">
    <location>
        <begin position="30"/>
        <end position="141"/>
    </location>
</feature>
<evidence type="ECO:0000259" key="2">
    <source>
        <dbReference type="PROSITE" id="PS50206"/>
    </source>
</evidence>
<accession>A0A9X2T061</accession>
<protein>
    <submittedName>
        <fullName evidence="3">Rhodanese-like domain-containing protein</fullName>
    </submittedName>
</protein>
<dbReference type="Gene3D" id="3.40.250.10">
    <property type="entry name" value="Rhodanese-like domain"/>
    <property type="match status" value="1"/>
</dbReference>
<dbReference type="InterPro" id="IPR036873">
    <property type="entry name" value="Rhodanese-like_dom_sf"/>
</dbReference>
<evidence type="ECO:0000313" key="3">
    <source>
        <dbReference type="EMBL" id="MCR9013460.1"/>
    </source>
</evidence>
<feature type="domain" description="Rhodanese" evidence="2">
    <location>
        <begin position="47"/>
        <end position="137"/>
    </location>
</feature>
<dbReference type="SUPFAM" id="SSF52821">
    <property type="entry name" value="Rhodanese/Cell cycle control phosphatase"/>
    <property type="match status" value="1"/>
</dbReference>
<organism evidence="3 4">
    <name type="scientific">Aquiflexum gelatinilyticum</name>
    <dbReference type="NCBI Taxonomy" id="2961943"/>
    <lineage>
        <taxon>Bacteria</taxon>
        <taxon>Pseudomonadati</taxon>
        <taxon>Bacteroidota</taxon>
        <taxon>Cytophagia</taxon>
        <taxon>Cytophagales</taxon>
        <taxon>Cyclobacteriaceae</taxon>
        <taxon>Aquiflexum</taxon>
    </lineage>
</organism>
<dbReference type="PANTHER" id="PTHR43031:SF1">
    <property type="entry name" value="PYRIDINE NUCLEOTIDE-DISULPHIDE OXIDOREDUCTASE"/>
    <property type="match status" value="1"/>
</dbReference>
<proteinExistence type="predicted"/>
<dbReference type="AlphaFoldDB" id="A0A9X2T061"/>
<keyword evidence="1" id="KW-0732">Signal</keyword>
<dbReference type="InterPro" id="IPR050229">
    <property type="entry name" value="GlpE_sulfurtransferase"/>
</dbReference>
<name>A0A9X2T061_9BACT</name>